<organism evidence="5 6">
    <name type="scientific">Cotesia congregata</name>
    <name type="common">Parasitoid wasp</name>
    <name type="synonym">Apanteles congregatus</name>
    <dbReference type="NCBI Taxonomy" id="51543"/>
    <lineage>
        <taxon>Eukaryota</taxon>
        <taxon>Metazoa</taxon>
        <taxon>Ecdysozoa</taxon>
        <taxon>Arthropoda</taxon>
        <taxon>Hexapoda</taxon>
        <taxon>Insecta</taxon>
        <taxon>Pterygota</taxon>
        <taxon>Neoptera</taxon>
        <taxon>Endopterygota</taxon>
        <taxon>Hymenoptera</taxon>
        <taxon>Apocrita</taxon>
        <taxon>Ichneumonoidea</taxon>
        <taxon>Braconidae</taxon>
        <taxon>Microgastrinae</taxon>
        <taxon>Cotesia</taxon>
    </lineage>
</organism>
<comment type="caution">
    <text evidence="5">The sequence shown here is derived from an EMBL/GenBank/DDBJ whole genome shotgun (WGS) entry which is preliminary data.</text>
</comment>
<dbReference type="PANTHER" id="PTHR24373:SF398">
    <property type="entry name" value="LEUCINE-RICH REPEAT-CONTAINING G-PROTEIN COUPLED RECEPTOR 6"/>
    <property type="match status" value="1"/>
</dbReference>
<keyword evidence="1" id="KW-0433">Leucine-rich repeat</keyword>
<dbReference type="InterPro" id="IPR001611">
    <property type="entry name" value="Leu-rich_rpt"/>
</dbReference>
<evidence type="ECO:0000256" key="2">
    <source>
        <dbReference type="ARBA" id="ARBA00022729"/>
    </source>
</evidence>
<dbReference type="PRINTS" id="PR00019">
    <property type="entry name" value="LEURICHRPT"/>
</dbReference>
<keyword evidence="3" id="KW-0677">Repeat</keyword>
<protein>
    <submittedName>
        <fullName evidence="5">Similar to chp: Chaoptin (Drosophila melanogaster)</fullName>
    </submittedName>
</protein>
<evidence type="ECO:0000256" key="3">
    <source>
        <dbReference type="ARBA" id="ARBA00022737"/>
    </source>
</evidence>
<dbReference type="SMART" id="SM00369">
    <property type="entry name" value="LRR_TYP"/>
    <property type="match status" value="28"/>
</dbReference>
<reference evidence="5" key="1">
    <citation type="submission" date="2021-04" db="EMBL/GenBank/DDBJ databases">
        <authorList>
            <person name="Chebbi M.A.C M."/>
        </authorList>
    </citation>
    <scope>NUCLEOTIDE SEQUENCE</scope>
</reference>
<accession>A0A8J2HES8</accession>
<dbReference type="FunFam" id="3.80.10.10:FF:001164">
    <property type="entry name" value="GH01279p"/>
    <property type="match status" value="2"/>
</dbReference>
<evidence type="ECO:0000313" key="6">
    <source>
        <dbReference type="Proteomes" id="UP000786811"/>
    </source>
</evidence>
<dbReference type="PROSITE" id="PS51450">
    <property type="entry name" value="LRR"/>
    <property type="match status" value="12"/>
</dbReference>
<dbReference type="InterPro" id="IPR000483">
    <property type="entry name" value="Cys-rich_flank_reg_C"/>
</dbReference>
<dbReference type="InterPro" id="IPR032675">
    <property type="entry name" value="LRR_dom_sf"/>
</dbReference>
<dbReference type="SMART" id="SM00364">
    <property type="entry name" value="LRR_BAC"/>
    <property type="match status" value="15"/>
</dbReference>
<evidence type="ECO:0000313" key="5">
    <source>
        <dbReference type="EMBL" id="CAG5093681.1"/>
    </source>
</evidence>
<evidence type="ECO:0000259" key="4">
    <source>
        <dbReference type="SMART" id="SM00082"/>
    </source>
</evidence>
<dbReference type="EMBL" id="CAJNRD030001120">
    <property type="protein sequence ID" value="CAG5093681.1"/>
    <property type="molecule type" value="Genomic_DNA"/>
</dbReference>
<sequence>NILEFLFHVLAYVESTQKDMETTGKFLYFTIILLQCHVHPLESYNVPCAFNSMCLCWLQDEDEFTRMDISCLGVSFSRFPGSEVSSSLRSLDLSYNSLEEMPFKALRGLKKLNWLNMHSNHLTTLDVDWGHVSETLTNGYFGDNSITELPRVLSHFKNLISLNLDDNNIKQVPEESLPRNIRTLSLNNNLITHFPLSVSNLESLSWLYLRSNFIRILELPSSLKSNSLESIDLSDNLIESIRVITTSVISNTVNKNSTSKVIVKDFNLSNNKLSVIASGVFRFLETRRLHLSSNNISYIHEEAFTGLENTLEYLNLDNNDLHNIPSALSSLTRIAYLYLSNNNIYNITSDTFESYSGYLRVLSLATNNLAAVPVGALAPCKRLQHLNLGYNKITHVFPGDFEWATNLEVLLLRNNALSKLKADTFKGAYKLKELSLSFNQLTELDDKAFAGTEETLEMLELSFAFSTDIYPKSALSPLTNLQWLVLDNNNFHLLEPDVLYPFNQLRYINLESNRLHYLPDNLFLPQVHGELRDIKMGYNYLEELPANPFKNLTELRTIDLTGNRLSYLSSGTVEDCGKLVTVSLAYNRITAMEKAAFRRLSALRFLNLEFNGLTTLDLDAIVECGGSVFSLNVSFNSISVINSEFRLINLTEIDLGFNNITTLPSDTFDGLPNLRTLDLRGNYLTTLHPGTFALEHLETLNLQDNRLSTLRKQTFHGTSFLQELDLSRNSLSQLSTEQFRNLRNLRILNLSGNHIRSLSRDVFEGTRIETLDLSSNRISIVPSAAFLEVGYTLRDLNLAENLIEHLDSSAFPVSQLINLNLADNRLTILPDNSFVALNRLLSLNLSKNYIQANFKELYHYLPDLKRLYMANCGLKTVPVLPLSNLNILDLSFNAIQVLDQANVQYLTSLKELSLVNNSLNAVPDVRLRILRHLDLSDNPIEALEKETFYGYPRLESLVLRKLRRIKFIDNDCLRYLKYLKELSIQTWPLVDNFNLQRVLSGLPLRTVEIEVTEKVLSTQIHNTFTKRLRELTITGQELEAISSEAFLTIQGGKLILRIKDTHVRRFQSDIFLSLARTMSQLTLDLRNNHINELSPSVIYGNLSWETVGTNLVAGGLQVSGNPLECDCEIAWLSLWLRRWLREARQIHTASQSDARQLRSLAGRAVCTETTPSYSSDRVLLTLGTPHTACQASALSPGHLSRPPLPKRLLFFLLFLIRFSINST</sequence>
<dbReference type="InterPro" id="IPR050328">
    <property type="entry name" value="Dev_Immune_Receptor"/>
</dbReference>
<dbReference type="SUPFAM" id="SSF52075">
    <property type="entry name" value="Outer arm dynein light chain 1"/>
    <property type="match status" value="1"/>
</dbReference>
<proteinExistence type="predicted"/>
<dbReference type="AlphaFoldDB" id="A0A8J2HES8"/>
<dbReference type="OrthoDB" id="10022853at2759"/>
<dbReference type="Gene3D" id="3.80.10.10">
    <property type="entry name" value="Ribonuclease Inhibitor"/>
    <property type="match status" value="9"/>
</dbReference>
<dbReference type="SMART" id="SM00365">
    <property type="entry name" value="LRR_SD22"/>
    <property type="match status" value="11"/>
</dbReference>
<dbReference type="InterPro" id="IPR003591">
    <property type="entry name" value="Leu-rich_rpt_typical-subtyp"/>
</dbReference>
<keyword evidence="2" id="KW-0732">Signal</keyword>
<dbReference type="GO" id="GO:0071944">
    <property type="term" value="C:cell periphery"/>
    <property type="evidence" value="ECO:0007669"/>
    <property type="project" value="UniProtKB-ARBA"/>
</dbReference>
<gene>
    <name evidence="5" type="ORF">HICCMSTLAB_LOCUS7007</name>
</gene>
<feature type="non-terminal residue" evidence="5">
    <location>
        <position position="1223"/>
    </location>
</feature>
<evidence type="ECO:0000256" key="1">
    <source>
        <dbReference type="ARBA" id="ARBA00022614"/>
    </source>
</evidence>
<dbReference type="SUPFAM" id="SSF52058">
    <property type="entry name" value="L domain-like"/>
    <property type="match status" value="4"/>
</dbReference>
<dbReference type="PANTHER" id="PTHR24373">
    <property type="entry name" value="SLIT RELATED LEUCINE-RICH REPEAT NEURONAL PROTEIN"/>
    <property type="match status" value="1"/>
</dbReference>
<feature type="domain" description="LRRCT" evidence="4">
    <location>
        <begin position="1121"/>
        <end position="1167"/>
    </location>
</feature>
<dbReference type="Proteomes" id="UP000786811">
    <property type="component" value="Unassembled WGS sequence"/>
</dbReference>
<dbReference type="SMART" id="SM00082">
    <property type="entry name" value="LRRCT"/>
    <property type="match status" value="1"/>
</dbReference>
<keyword evidence="6" id="KW-1185">Reference proteome</keyword>
<name>A0A8J2HES8_COTCN</name>
<dbReference type="Pfam" id="PF13855">
    <property type="entry name" value="LRR_8"/>
    <property type="match status" value="9"/>
</dbReference>